<dbReference type="Gene3D" id="4.10.860.130">
    <property type="match status" value="1"/>
</dbReference>
<dbReference type="Pfam" id="PF08069">
    <property type="entry name" value="Ribosomal_S13_N"/>
    <property type="match status" value="1"/>
</dbReference>
<proteinExistence type="inferred from homology"/>
<organism evidence="7 8">
    <name type="scientific">Brassica cretica</name>
    <name type="common">Mustard</name>
    <dbReference type="NCBI Taxonomy" id="69181"/>
    <lineage>
        <taxon>Eukaryota</taxon>
        <taxon>Viridiplantae</taxon>
        <taxon>Streptophyta</taxon>
        <taxon>Embryophyta</taxon>
        <taxon>Tracheophyta</taxon>
        <taxon>Spermatophyta</taxon>
        <taxon>Magnoliopsida</taxon>
        <taxon>eudicotyledons</taxon>
        <taxon>Gunneridae</taxon>
        <taxon>Pentapetalae</taxon>
        <taxon>rosids</taxon>
        <taxon>malvids</taxon>
        <taxon>Brassicales</taxon>
        <taxon>Brassicaceae</taxon>
        <taxon>Brassiceae</taxon>
        <taxon>Brassica</taxon>
    </lineage>
</organism>
<evidence type="ECO:0000256" key="2">
    <source>
        <dbReference type="ARBA" id="ARBA00022980"/>
    </source>
</evidence>
<evidence type="ECO:0000256" key="3">
    <source>
        <dbReference type="ARBA" id="ARBA00023274"/>
    </source>
</evidence>
<dbReference type="CDD" id="cd00353">
    <property type="entry name" value="Ribosomal_S15p_S13e"/>
    <property type="match status" value="1"/>
</dbReference>
<dbReference type="InterPro" id="IPR009068">
    <property type="entry name" value="uS15_NS1_RNA-bd_sf"/>
</dbReference>
<gene>
    <name evidence="7" type="ORF">DY000_02032103</name>
</gene>
<evidence type="ECO:0000256" key="5">
    <source>
        <dbReference type="SAM" id="MobiDB-lite"/>
    </source>
</evidence>
<comment type="similarity">
    <text evidence="1 4">Belongs to the universal ribosomal protein uS15 family.</text>
</comment>
<dbReference type="SUPFAM" id="SSF47060">
    <property type="entry name" value="S15/NS1 RNA-binding domain"/>
    <property type="match status" value="1"/>
</dbReference>
<dbReference type="SMART" id="SM01387">
    <property type="entry name" value="Ribosomal_S15"/>
    <property type="match status" value="1"/>
</dbReference>
<evidence type="ECO:0000313" key="7">
    <source>
        <dbReference type="EMBL" id="KAF3581922.1"/>
    </source>
</evidence>
<evidence type="ECO:0000259" key="6">
    <source>
        <dbReference type="SMART" id="SM01386"/>
    </source>
</evidence>
<feature type="domain" description="Small ribosomal subunit protein uS15 N-terminal" evidence="6">
    <location>
        <begin position="97"/>
        <end position="156"/>
    </location>
</feature>
<dbReference type="NCBIfam" id="NF006331">
    <property type="entry name" value="PRK08561.1"/>
    <property type="match status" value="1"/>
</dbReference>
<dbReference type="PANTHER" id="PTHR11885:SF25">
    <property type="entry name" value="SMALL RIBOSOMAL SUBUNIT PROTEIN US15Y-RELATED"/>
    <property type="match status" value="1"/>
</dbReference>
<feature type="region of interest" description="Disordered" evidence="5">
    <location>
        <begin position="75"/>
        <end position="99"/>
    </location>
</feature>
<dbReference type="Gene3D" id="1.10.287.10">
    <property type="entry name" value="S15/NS1, RNA-binding"/>
    <property type="match status" value="1"/>
</dbReference>
<dbReference type="InterPro" id="IPR000589">
    <property type="entry name" value="Ribosomal_uS15"/>
</dbReference>
<evidence type="ECO:0000256" key="1">
    <source>
        <dbReference type="ARBA" id="ARBA00008434"/>
    </source>
</evidence>
<dbReference type="Pfam" id="PF00312">
    <property type="entry name" value="Ribosomal_S15"/>
    <property type="match status" value="1"/>
</dbReference>
<dbReference type="PANTHER" id="PTHR11885">
    <property type="entry name" value="RIBOSOMAL PROTEIN S15P/S13E"/>
    <property type="match status" value="1"/>
</dbReference>
<evidence type="ECO:0000256" key="4">
    <source>
        <dbReference type="RuleBase" id="RU003919"/>
    </source>
</evidence>
<keyword evidence="2 4" id="KW-0689">Ribosomal protein</keyword>
<keyword evidence="8" id="KW-1185">Reference proteome</keyword>
<dbReference type="PROSITE" id="PS00362">
    <property type="entry name" value="RIBOSOMAL_S15"/>
    <property type="match status" value="1"/>
</dbReference>
<keyword evidence="3 4" id="KW-0687">Ribonucleoprotein</keyword>
<dbReference type="SMART" id="SM01386">
    <property type="entry name" value="Ribosomal_S13_N"/>
    <property type="match status" value="1"/>
</dbReference>
<protein>
    <recommendedName>
        <fullName evidence="6">Small ribosomal subunit protein uS15 N-terminal domain-containing protein</fullName>
    </recommendedName>
</protein>
<dbReference type="EMBL" id="QGKV02000649">
    <property type="protein sequence ID" value="KAF3581922.1"/>
    <property type="molecule type" value="Genomic_DNA"/>
</dbReference>
<dbReference type="InterPro" id="IPR012606">
    <property type="entry name" value="Ribosomal_uS15_N"/>
</dbReference>
<name>A0ABQ7DWK0_BRACR</name>
<evidence type="ECO:0000313" key="8">
    <source>
        <dbReference type="Proteomes" id="UP000266723"/>
    </source>
</evidence>
<reference evidence="7 8" key="1">
    <citation type="journal article" date="2020" name="BMC Genomics">
        <title>Intraspecific diversification of the crop wild relative Brassica cretica Lam. using demographic model selection.</title>
        <authorList>
            <person name="Kioukis A."/>
            <person name="Michalopoulou V.A."/>
            <person name="Briers L."/>
            <person name="Pirintsos S."/>
            <person name="Studholme D.J."/>
            <person name="Pavlidis P."/>
            <person name="Sarris P.F."/>
        </authorList>
    </citation>
    <scope>NUCLEOTIDE SEQUENCE [LARGE SCALE GENOMIC DNA]</scope>
    <source>
        <strain evidence="8">cv. PFS-1207/04</strain>
    </source>
</reference>
<accession>A0ABQ7DWK0</accession>
<sequence length="247" mass="27656">MVKPGSIKDTDLTPGWEVQPTTGLLPSFHTDVSAAVVNRTHEYRTRNVFASNARLLPLDQKVGYISKDQLGFSLAQSQEPDEEPSQRKPSPFTDVGMGRLHSKGKGISASALPYKRSPPSWLKTTSQDVDESICKFAKKGLTPSQIGVILRDSHGIPQVKSVTGNKILRILKAHGLAPEIPEDLYHLIKKAVAIRKHLERNRKDKDSKFRLILVESRIHRLARYYKKTKKLPPVWKYESTTASTLVA</sequence>
<dbReference type="InterPro" id="IPR023029">
    <property type="entry name" value="Ribosomal_uS15_arc_euk"/>
</dbReference>
<dbReference type="HAMAP" id="MF_01343_A">
    <property type="entry name" value="Ribosomal_uS15_A"/>
    <property type="match status" value="1"/>
</dbReference>
<comment type="caution">
    <text evidence="7">The sequence shown here is derived from an EMBL/GenBank/DDBJ whole genome shotgun (WGS) entry which is preliminary data.</text>
</comment>
<dbReference type="Proteomes" id="UP000266723">
    <property type="component" value="Unassembled WGS sequence"/>
</dbReference>